<comment type="cofactor">
    <cofactor evidence="1">
        <name>[4Fe-4S] cluster</name>
        <dbReference type="ChEBI" id="CHEBI:49883"/>
    </cofactor>
</comment>
<dbReference type="InterPro" id="IPR007197">
    <property type="entry name" value="rSAM"/>
</dbReference>
<reference evidence="8 9" key="1">
    <citation type="journal article" date="2012" name="BMC Genomics">
        <title>Comparative genomics of Brachyspira pilosicoli strains: genome rearrangements, reductions and correlation of genetic compliment with phenotypic diversity.</title>
        <authorList>
            <person name="Mappley L.J."/>
            <person name="Black M.L."/>
            <person name="Abuoun M."/>
            <person name="Darby A.C."/>
            <person name="Woodward M.J."/>
            <person name="Parkhill J."/>
            <person name="Turner A.K."/>
            <person name="Bellgard M.I."/>
            <person name="La T."/>
            <person name="Phillips N.D."/>
            <person name="La Ragione R.M."/>
            <person name="Hampson D.J."/>
        </authorList>
    </citation>
    <scope>NUCLEOTIDE SEQUENCE [LARGE SCALE GENOMIC DNA]</scope>
    <source>
        <strain evidence="8">WesB</strain>
    </source>
</reference>
<dbReference type="GO" id="GO:0051536">
    <property type="term" value="F:iron-sulfur cluster binding"/>
    <property type="evidence" value="ECO:0007669"/>
    <property type="project" value="UniProtKB-KW"/>
</dbReference>
<dbReference type="Pfam" id="PF13186">
    <property type="entry name" value="SPASM"/>
    <property type="match status" value="1"/>
</dbReference>
<organism evidence="8 9">
    <name type="scientific">Brachyspira pilosicoli WesB</name>
    <dbReference type="NCBI Taxonomy" id="1161918"/>
    <lineage>
        <taxon>Bacteria</taxon>
        <taxon>Pseudomonadati</taxon>
        <taxon>Spirochaetota</taxon>
        <taxon>Spirochaetia</taxon>
        <taxon>Brachyspirales</taxon>
        <taxon>Brachyspiraceae</taxon>
        <taxon>Brachyspira</taxon>
    </lineage>
</organism>
<dbReference type="PROSITE" id="PS51918">
    <property type="entry name" value="RADICAL_SAM"/>
    <property type="match status" value="1"/>
</dbReference>
<evidence type="ECO:0000313" key="8">
    <source>
        <dbReference type="EMBL" id="CCG56897.1"/>
    </source>
</evidence>
<sequence length="439" mass="51562">MSEICKVPFGFIEIFPNGDVFSCCPAYLKNGMNDHIGNIFKESFDEIINSEKAIRIRKNILNNDYSMCKLELCKPNTDAVSYLLNSKYCNCVKDIKLKKVNIIKFSYDNDCNVNCKSCRVRINRNSKETIEELDKKAKKYFLPIIKYTDKVCLIGSGDPLASKHTRNFIKMIIEEYPNIKFDLHTNGLLLNEKMLKELNILDKLSYVQISIPAATKDVYDSIVLNGNFDLLMENLNFISNLKKEKKIEGIFLFFVVSKINLNDAKEFMNIAKKYSAEVFYWRLRDWGVPYSKEQQPNDYEIYKVFTDKIFDDESCHLDPDIINIRNNKNIIENFFYDEIHKLSLSNIELSNKINELNDKYIAVNNNVSYLNISIDIIINTIAWWIPLKKWREAFRNKFRPDQTRPDQTRPETICKEYIQFYNNSETKKLQPMLHLKNVA</sequence>
<dbReference type="PATRIC" id="fig|1161918.5.peg.739"/>
<evidence type="ECO:0000256" key="5">
    <source>
        <dbReference type="ARBA" id="ARBA00023014"/>
    </source>
</evidence>
<dbReference type="PANTHER" id="PTHR11228:SF7">
    <property type="entry name" value="PQQA PEPTIDE CYCLASE"/>
    <property type="match status" value="1"/>
</dbReference>
<evidence type="ECO:0000259" key="7">
    <source>
        <dbReference type="PROSITE" id="PS51918"/>
    </source>
</evidence>
<gene>
    <name evidence="8" type="ORF">WESB_1429</name>
</gene>
<keyword evidence="5" id="KW-0411">Iron-sulfur</keyword>
<evidence type="ECO:0000313" key="9">
    <source>
        <dbReference type="Proteomes" id="UP000003759"/>
    </source>
</evidence>
<dbReference type="Pfam" id="PF04055">
    <property type="entry name" value="Radical_SAM"/>
    <property type="match status" value="1"/>
</dbReference>
<dbReference type="SUPFAM" id="SSF102114">
    <property type="entry name" value="Radical SAM enzymes"/>
    <property type="match status" value="2"/>
</dbReference>
<keyword evidence="8" id="KW-0808">Transferase</keyword>
<keyword evidence="3" id="KW-0479">Metal-binding</keyword>
<feature type="domain" description="Radical SAM core" evidence="7">
    <location>
        <begin position="95"/>
        <end position="312"/>
    </location>
</feature>
<dbReference type="HOGENOM" id="CLU_649988_0_0_12"/>
<dbReference type="Proteomes" id="UP000003759">
    <property type="component" value="Chromosome"/>
</dbReference>
<dbReference type="OrthoDB" id="307017at2"/>
<evidence type="ECO:0000256" key="6">
    <source>
        <dbReference type="SAM" id="Coils"/>
    </source>
</evidence>
<evidence type="ECO:0000256" key="2">
    <source>
        <dbReference type="ARBA" id="ARBA00022691"/>
    </source>
</evidence>
<dbReference type="EMBL" id="HE793032">
    <property type="protein sequence ID" value="CCG56897.1"/>
    <property type="molecule type" value="Genomic_DNA"/>
</dbReference>
<dbReference type="CDD" id="cd01335">
    <property type="entry name" value="Radical_SAM"/>
    <property type="match status" value="1"/>
</dbReference>
<dbReference type="KEGG" id="bpw:WESB_1429"/>
<dbReference type="GO" id="GO:0016740">
    <property type="term" value="F:transferase activity"/>
    <property type="evidence" value="ECO:0007669"/>
    <property type="project" value="UniProtKB-KW"/>
</dbReference>
<dbReference type="PANTHER" id="PTHR11228">
    <property type="entry name" value="RADICAL SAM DOMAIN PROTEIN"/>
    <property type="match status" value="1"/>
</dbReference>
<dbReference type="SFLD" id="SFLDS00029">
    <property type="entry name" value="Radical_SAM"/>
    <property type="match status" value="1"/>
</dbReference>
<keyword evidence="2" id="KW-0949">S-adenosyl-L-methionine</keyword>
<feature type="coiled-coil region" evidence="6">
    <location>
        <begin position="339"/>
        <end position="366"/>
    </location>
</feature>
<evidence type="ECO:0000256" key="3">
    <source>
        <dbReference type="ARBA" id="ARBA00022723"/>
    </source>
</evidence>
<dbReference type="InterPro" id="IPR013785">
    <property type="entry name" value="Aldolase_TIM"/>
</dbReference>
<dbReference type="RefSeq" id="WP_014933185.1">
    <property type="nucleotide sequence ID" value="NC_018604.1"/>
</dbReference>
<dbReference type="Gene3D" id="3.20.20.70">
    <property type="entry name" value="Aldolase class I"/>
    <property type="match status" value="2"/>
</dbReference>
<dbReference type="InterPro" id="IPR023885">
    <property type="entry name" value="4Fe4S-binding_SPASM_dom"/>
</dbReference>
<proteinExistence type="predicted"/>
<dbReference type="AlphaFoldDB" id="K0JJ55"/>
<dbReference type="InterPro" id="IPR058240">
    <property type="entry name" value="rSAM_sf"/>
</dbReference>
<evidence type="ECO:0000256" key="4">
    <source>
        <dbReference type="ARBA" id="ARBA00023004"/>
    </source>
</evidence>
<keyword evidence="6" id="KW-0175">Coiled coil</keyword>
<protein>
    <submittedName>
        <fullName evidence="8">Putative glycosyltransferase</fullName>
    </submittedName>
</protein>
<dbReference type="InterPro" id="IPR050377">
    <property type="entry name" value="Radical_SAM_PqqE_MftC-like"/>
</dbReference>
<evidence type="ECO:0000256" key="1">
    <source>
        <dbReference type="ARBA" id="ARBA00001966"/>
    </source>
</evidence>
<name>K0JJ55_BRAPL</name>
<dbReference type="CDD" id="cd21109">
    <property type="entry name" value="SPASM"/>
    <property type="match status" value="1"/>
</dbReference>
<accession>K0JJ55</accession>
<keyword evidence="4" id="KW-0408">Iron</keyword>
<dbReference type="GO" id="GO:0046872">
    <property type="term" value="F:metal ion binding"/>
    <property type="evidence" value="ECO:0007669"/>
    <property type="project" value="UniProtKB-KW"/>
</dbReference>